<name>A0A4Y3IL83_9VIBR</name>
<dbReference type="Pfam" id="PF01794">
    <property type="entry name" value="Ferric_reduct"/>
    <property type="match status" value="1"/>
</dbReference>
<evidence type="ECO:0000256" key="3">
    <source>
        <dbReference type="ARBA" id="ARBA00022630"/>
    </source>
</evidence>
<feature type="transmembrane region" description="Helical" evidence="13">
    <location>
        <begin position="160"/>
        <end position="178"/>
    </location>
</feature>
<dbReference type="GO" id="GO:0046872">
    <property type="term" value="F:metal ion binding"/>
    <property type="evidence" value="ECO:0007669"/>
    <property type="project" value="UniProtKB-KW"/>
</dbReference>
<keyword evidence="8 13" id="KW-1133">Transmembrane helix</keyword>
<keyword evidence="6" id="KW-0479">Metal-binding</keyword>
<dbReference type="GO" id="GO:0051537">
    <property type="term" value="F:2 iron, 2 sulfur cluster binding"/>
    <property type="evidence" value="ECO:0007669"/>
    <property type="project" value="UniProtKB-KW"/>
</dbReference>
<dbReference type="InterPro" id="IPR017927">
    <property type="entry name" value="FAD-bd_FR_type"/>
</dbReference>
<evidence type="ECO:0000256" key="6">
    <source>
        <dbReference type="ARBA" id="ARBA00022723"/>
    </source>
</evidence>
<dbReference type="GO" id="GO:0016491">
    <property type="term" value="F:oxidoreductase activity"/>
    <property type="evidence" value="ECO:0007669"/>
    <property type="project" value="UniProtKB-KW"/>
</dbReference>
<feature type="transmembrane region" description="Helical" evidence="13">
    <location>
        <begin position="75"/>
        <end position="98"/>
    </location>
</feature>
<evidence type="ECO:0000256" key="5">
    <source>
        <dbReference type="ARBA" id="ARBA00022714"/>
    </source>
</evidence>
<feature type="transmembrane region" description="Helical" evidence="13">
    <location>
        <begin position="129"/>
        <end position="148"/>
    </location>
</feature>
<dbReference type="GO" id="GO:0050660">
    <property type="term" value="F:flavin adenine dinucleotide binding"/>
    <property type="evidence" value="ECO:0007669"/>
    <property type="project" value="TreeGrafter"/>
</dbReference>
<dbReference type="Gene3D" id="2.40.30.10">
    <property type="entry name" value="Translation factors"/>
    <property type="match status" value="1"/>
</dbReference>
<feature type="domain" description="FAD-binding FR-type" evidence="14">
    <location>
        <begin position="208"/>
        <end position="310"/>
    </location>
</feature>
<evidence type="ECO:0000256" key="2">
    <source>
        <dbReference type="ARBA" id="ARBA00004141"/>
    </source>
</evidence>
<evidence type="ECO:0000256" key="4">
    <source>
        <dbReference type="ARBA" id="ARBA00022692"/>
    </source>
</evidence>
<protein>
    <submittedName>
        <fullName evidence="15">Oxidoreductase</fullName>
    </submittedName>
</protein>
<evidence type="ECO:0000256" key="10">
    <source>
        <dbReference type="ARBA" id="ARBA00023004"/>
    </source>
</evidence>
<evidence type="ECO:0000256" key="1">
    <source>
        <dbReference type="ARBA" id="ARBA00001974"/>
    </source>
</evidence>
<evidence type="ECO:0000259" key="14">
    <source>
        <dbReference type="PROSITE" id="PS51384"/>
    </source>
</evidence>
<keyword evidence="7" id="KW-0274">FAD</keyword>
<proteinExistence type="predicted"/>
<evidence type="ECO:0000256" key="12">
    <source>
        <dbReference type="ARBA" id="ARBA00023136"/>
    </source>
</evidence>
<dbReference type="InterPro" id="IPR013130">
    <property type="entry name" value="Fe3_Rdtase_TM_dom"/>
</dbReference>
<dbReference type="InterPro" id="IPR039261">
    <property type="entry name" value="FNR_nucleotide-bd"/>
</dbReference>
<keyword evidence="4 13" id="KW-0812">Transmembrane</keyword>
<dbReference type="SUPFAM" id="SSF52343">
    <property type="entry name" value="Ferredoxin reductase-like, C-terminal NADP-linked domain"/>
    <property type="match status" value="1"/>
</dbReference>
<gene>
    <name evidence="15" type="ORF">VCO01S_13490</name>
</gene>
<feature type="transmembrane region" description="Helical" evidence="13">
    <location>
        <begin position="34"/>
        <end position="54"/>
    </location>
</feature>
<organism evidence="15 16">
    <name type="scientific">Vibrio comitans NBRC 102076</name>
    <dbReference type="NCBI Taxonomy" id="1219078"/>
    <lineage>
        <taxon>Bacteria</taxon>
        <taxon>Pseudomonadati</taxon>
        <taxon>Pseudomonadota</taxon>
        <taxon>Gammaproteobacteria</taxon>
        <taxon>Vibrionales</taxon>
        <taxon>Vibrionaceae</taxon>
        <taxon>Vibrio</taxon>
    </lineage>
</organism>
<dbReference type="PROSITE" id="PS51384">
    <property type="entry name" value="FAD_FR"/>
    <property type="match status" value="1"/>
</dbReference>
<dbReference type="InterPro" id="IPR017938">
    <property type="entry name" value="Riboflavin_synthase-like_b-brl"/>
</dbReference>
<keyword evidence="16" id="KW-1185">Reference proteome</keyword>
<comment type="subcellular location">
    <subcellularLocation>
        <location evidence="2">Membrane</location>
        <topology evidence="2">Multi-pass membrane protein</topology>
    </subcellularLocation>
</comment>
<dbReference type="SUPFAM" id="SSF63380">
    <property type="entry name" value="Riboflavin synthase domain-like"/>
    <property type="match status" value="1"/>
</dbReference>
<dbReference type="PANTHER" id="PTHR47354:SF8">
    <property type="entry name" value="1,2-PHENYLACETYL-COA EPOXIDASE, SUBUNIT E"/>
    <property type="match status" value="1"/>
</dbReference>
<keyword evidence="12 13" id="KW-0472">Membrane</keyword>
<dbReference type="EMBL" id="BJLH01000005">
    <property type="protein sequence ID" value="GEA60156.1"/>
    <property type="molecule type" value="Genomic_DNA"/>
</dbReference>
<evidence type="ECO:0000256" key="8">
    <source>
        <dbReference type="ARBA" id="ARBA00022989"/>
    </source>
</evidence>
<reference evidence="15 16" key="1">
    <citation type="submission" date="2019-06" db="EMBL/GenBank/DDBJ databases">
        <title>Whole genome shotgun sequence of Vibrio comitans NBRC 102076.</title>
        <authorList>
            <person name="Hosoyama A."/>
            <person name="Uohara A."/>
            <person name="Ohji S."/>
            <person name="Ichikawa N."/>
        </authorList>
    </citation>
    <scope>NUCLEOTIDE SEQUENCE [LARGE SCALE GENOMIC DNA]</scope>
    <source>
        <strain evidence="15 16">NBRC 102076</strain>
    </source>
</reference>
<dbReference type="AlphaFoldDB" id="A0A4Y3IL83"/>
<dbReference type="Pfam" id="PF08022">
    <property type="entry name" value="FAD_binding_8"/>
    <property type="match status" value="1"/>
</dbReference>
<dbReference type="InterPro" id="IPR050415">
    <property type="entry name" value="MRET"/>
</dbReference>
<dbReference type="Gene3D" id="3.40.50.80">
    <property type="entry name" value="Nucleotide-binding domain of ferredoxin-NADP reductase (FNR) module"/>
    <property type="match status" value="1"/>
</dbReference>
<evidence type="ECO:0000313" key="16">
    <source>
        <dbReference type="Proteomes" id="UP000318242"/>
    </source>
</evidence>
<dbReference type="Proteomes" id="UP000318242">
    <property type="component" value="Unassembled WGS sequence"/>
</dbReference>
<dbReference type="PANTHER" id="PTHR47354">
    <property type="entry name" value="NADH OXIDOREDUCTASE HCR"/>
    <property type="match status" value="1"/>
</dbReference>
<feature type="transmembrane region" description="Helical" evidence="13">
    <location>
        <begin position="316"/>
        <end position="334"/>
    </location>
</feature>
<dbReference type="CDD" id="cd06198">
    <property type="entry name" value="FNR_like_3"/>
    <property type="match status" value="1"/>
</dbReference>
<evidence type="ECO:0000256" key="13">
    <source>
        <dbReference type="SAM" id="Phobius"/>
    </source>
</evidence>
<keyword evidence="9" id="KW-0560">Oxidoreductase</keyword>
<keyword evidence="5" id="KW-0001">2Fe-2S</keyword>
<evidence type="ECO:0000313" key="15">
    <source>
        <dbReference type="EMBL" id="GEA60156.1"/>
    </source>
</evidence>
<feature type="transmembrane region" description="Helical" evidence="13">
    <location>
        <begin position="184"/>
        <end position="202"/>
    </location>
</feature>
<evidence type="ECO:0000256" key="11">
    <source>
        <dbReference type="ARBA" id="ARBA00023014"/>
    </source>
</evidence>
<dbReference type="InterPro" id="IPR013112">
    <property type="entry name" value="FAD-bd_8"/>
</dbReference>
<dbReference type="OrthoDB" id="9796486at2"/>
<keyword evidence="3" id="KW-0285">Flavoprotein</keyword>
<sequence>MLRFTLVLTILWLPSLLVIDWDNPTNFFFWRHQLTMYTGLLGLGYMGFAVLLAARFRWIESKINGLDKSYRLHKHLGIGALVALCLHWLIIQSAKWLVMSGMLTRPNRGPRPEIVGINWRALAEQVGDVSFKLFLIFCLISLIQAISYTRFRFTHKVGGLLMIAGVFHAVFLLDWNTAAMPMNLAIFVISIIGVICAGISLTGQIGKQNKVQGTVGNVERFTDNHGNNLVIRFPVRLQSELHYREGQFAYLDFHDGESPHPFSILDFNSETNTIVFGVKNLGDYTSKMVNSLSQGQTVTVEGGYGSFHIPKAQQQVWVGAGIGIVPFLSHLYWLKRTRQSSAPKKVWLFYCVNSSKEAFFHKEILTLLSHLSFVELHIVDAGKGQLLSSKQIIETCNDLDVEVCFCGPASFSHKLSSGLVSMGVPENRFHAELFNLR</sequence>
<keyword evidence="11" id="KW-0411">Iron-sulfur</keyword>
<keyword evidence="10" id="KW-0408">Iron</keyword>
<accession>A0A4Y3IL83</accession>
<dbReference type="RefSeq" id="WP_141270598.1">
    <property type="nucleotide sequence ID" value="NZ_BJLH01000005.1"/>
</dbReference>
<evidence type="ECO:0000256" key="7">
    <source>
        <dbReference type="ARBA" id="ARBA00022827"/>
    </source>
</evidence>
<dbReference type="GO" id="GO:0016020">
    <property type="term" value="C:membrane"/>
    <property type="evidence" value="ECO:0007669"/>
    <property type="project" value="UniProtKB-SubCell"/>
</dbReference>
<evidence type="ECO:0000256" key="9">
    <source>
        <dbReference type="ARBA" id="ARBA00023002"/>
    </source>
</evidence>
<comment type="caution">
    <text evidence="15">The sequence shown here is derived from an EMBL/GenBank/DDBJ whole genome shotgun (WGS) entry which is preliminary data.</text>
</comment>
<comment type="cofactor">
    <cofactor evidence="1">
        <name>FAD</name>
        <dbReference type="ChEBI" id="CHEBI:57692"/>
    </cofactor>
</comment>